<sequence length="629" mass="73503">MTKSINQIGLLFRVSSKPQETDGGGLEVQKRLGLEIANRLQLEPIEFNEGVQSSFKVEINQRPKLVELLDEIQKPNGIRKVWVFNTDRLGRYSNSWYSILKVFIDYGVEIYIGEDLNPYDLSSSVDKLTINILSSISQYDNELRRMRSVLGKRNSLKNGNTYVGGTVPFGYTVEGKNLVIHPTESKYIKKMYEMYSEGKSPMEIKVFLDHQTEVNPRRSVKGWNVGTILSMLKKEIYKGVQIWEWKEKLPNGEEEIVESFELKVPPIINENFWNEVQEKIQNHYPLQFDGKSRKSLLKGLLICPKCKLRLGHRFKTNNHYYGKCSEDNWRKVGKKNDLKSCPIKKSPRMEVLDEKIIDSVIEVIKNSKRKREDYKIKNLQTKFDEVENIRLQKSTLERKIRGKNSELSKIEEQEIQIEFDIRIGNLTEKKGELLKKKFGEHIQVLKEEIENLKGELEVFSNSKGWIDWLEKMNEEIEKLKTQSLEKKREFLFSVLKEIQIIYDQKKQSHKIDIKFLLPLVGDSILYNVERDDNGFKTYNLKEGSTVYEMEVDSFVPNNSKDQSYKGELVQRIVELKEIEGYSLEKICEILNKEGKKPIGGGIWYKSRVSSFYSYNRKLLPKVEGVRKMN</sequence>
<dbReference type="OrthoDB" id="9815006at2"/>
<dbReference type="InterPro" id="IPR050639">
    <property type="entry name" value="SSR_resolvase"/>
</dbReference>
<gene>
    <name evidence="4" type="ORF">AO498_04020</name>
</gene>
<dbReference type="Pfam" id="PF07508">
    <property type="entry name" value="Recombinase"/>
    <property type="match status" value="1"/>
</dbReference>
<evidence type="ECO:0008006" key="6">
    <source>
        <dbReference type="Google" id="ProtNLM"/>
    </source>
</evidence>
<dbReference type="InterPro" id="IPR011109">
    <property type="entry name" value="DNA_bind_recombinase_dom"/>
</dbReference>
<feature type="coiled-coil region" evidence="1">
    <location>
        <begin position="386"/>
        <end position="489"/>
    </location>
</feature>
<dbReference type="InterPro" id="IPR038109">
    <property type="entry name" value="DNA_bind_recomb_sf"/>
</dbReference>
<dbReference type="Proteomes" id="UP000073816">
    <property type="component" value="Chromosome"/>
</dbReference>
<dbReference type="RefSeq" id="WP_067544022.1">
    <property type="nucleotide sequence ID" value="NZ_CP012836.1"/>
</dbReference>
<evidence type="ECO:0000256" key="1">
    <source>
        <dbReference type="SAM" id="Coils"/>
    </source>
</evidence>
<proteinExistence type="predicted"/>
<dbReference type="Gene3D" id="3.90.1750.20">
    <property type="entry name" value="Putative Large Serine Recombinase, Chain B, Domain 2"/>
    <property type="match status" value="1"/>
</dbReference>
<dbReference type="Pfam" id="PF00239">
    <property type="entry name" value="Resolvase"/>
    <property type="match status" value="1"/>
</dbReference>
<dbReference type="PANTHER" id="PTHR30461:SF23">
    <property type="entry name" value="DNA RECOMBINASE-RELATED"/>
    <property type="match status" value="1"/>
</dbReference>
<dbReference type="GO" id="GO:0003677">
    <property type="term" value="F:DNA binding"/>
    <property type="evidence" value="ECO:0007669"/>
    <property type="project" value="InterPro"/>
</dbReference>
<dbReference type="SMART" id="SM00857">
    <property type="entry name" value="Resolvase"/>
    <property type="match status" value="1"/>
</dbReference>
<reference evidence="5" key="1">
    <citation type="submission" date="2015-09" db="EMBL/GenBank/DDBJ databases">
        <title>Complete sequence of Algoriphagus sp. M8-2.</title>
        <authorList>
            <person name="Shintani M."/>
        </authorList>
    </citation>
    <scope>NUCLEOTIDE SEQUENCE [LARGE SCALE GENOMIC DNA]</scope>
    <source>
        <strain evidence="5">M8-2</strain>
    </source>
</reference>
<feature type="domain" description="Recombinase" evidence="3">
    <location>
        <begin position="168"/>
        <end position="286"/>
    </location>
</feature>
<protein>
    <recommendedName>
        <fullName evidence="6">Recombinase domain-containing protein</fullName>
    </recommendedName>
</protein>
<dbReference type="PATRIC" id="fig|1727163.4.peg.837"/>
<evidence type="ECO:0000259" key="2">
    <source>
        <dbReference type="PROSITE" id="PS51736"/>
    </source>
</evidence>
<evidence type="ECO:0000313" key="4">
    <source>
        <dbReference type="EMBL" id="AMQ55558.1"/>
    </source>
</evidence>
<dbReference type="Gene3D" id="3.40.50.1390">
    <property type="entry name" value="Resolvase, N-terminal catalytic domain"/>
    <property type="match status" value="1"/>
</dbReference>
<accession>A0A142EKA3</accession>
<dbReference type="InterPro" id="IPR006119">
    <property type="entry name" value="Resolv_N"/>
</dbReference>
<dbReference type="CDD" id="cd00338">
    <property type="entry name" value="Ser_Recombinase"/>
    <property type="match status" value="1"/>
</dbReference>
<dbReference type="SUPFAM" id="SSF53041">
    <property type="entry name" value="Resolvase-like"/>
    <property type="match status" value="1"/>
</dbReference>
<dbReference type="AlphaFoldDB" id="A0A142EKA3"/>
<dbReference type="InterPro" id="IPR036162">
    <property type="entry name" value="Resolvase-like_N_sf"/>
</dbReference>
<organism evidence="4 5">
    <name type="scientific">Algoriphagus sanaruensis</name>
    <dbReference type="NCBI Taxonomy" id="1727163"/>
    <lineage>
        <taxon>Bacteria</taxon>
        <taxon>Pseudomonadati</taxon>
        <taxon>Bacteroidota</taxon>
        <taxon>Cytophagia</taxon>
        <taxon>Cytophagales</taxon>
        <taxon>Cyclobacteriaceae</taxon>
        <taxon>Algoriphagus</taxon>
    </lineage>
</organism>
<evidence type="ECO:0000313" key="5">
    <source>
        <dbReference type="Proteomes" id="UP000073816"/>
    </source>
</evidence>
<dbReference type="PROSITE" id="PS51736">
    <property type="entry name" value="RECOMBINASES_3"/>
    <property type="match status" value="1"/>
</dbReference>
<name>A0A142EKA3_9BACT</name>
<reference evidence="4 5" key="2">
    <citation type="journal article" date="2016" name="Genome Announc.">
        <title>Complete Genome Sequence of Algoriphagus sp. Strain M8-2, Isolated from a Brackish Lake.</title>
        <authorList>
            <person name="Muraguchi Y."/>
            <person name="Kushimoto K."/>
            <person name="Ohtsubo Y."/>
            <person name="Suzuki T."/>
            <person name="Dohra H."/>
            <person name="Kimbara K."/>
            <person name="Shintani M."/>
        </authorList>
    </citation>
    <scope>NUCLEOTIDE SEQUENCE [LARGE SCALE GENOMIC DNA]</scope>
    <source>
        <strain evidence="4 5">M8-2</strain>
    </source>
</reference>
<dbReference type="PROSITE" id="PS51737">
    <property type="entry name" value="RECOMBINASE_DNA_BIND"/>
    <property type="match status" value="1"/>
</dbReference>
<feature type="domain" description="Resolvase/invertase-type recombinase catalytic" evidence="2">
    <location>
        <begin position="7"/>
        <end position="159"/>
    </location>
</feature>
<dbReference type="KEGG" id="alm:AO498_04020"/>
<dbReference type="GO" id="GO:0000150">
    <property type="term" value="F:DNA strand exchange activity"/>
    <property type="evidence" value="ECO:0007669"/>
    <property type="project" value="InterPro"/>
</dbReference>
<dbReference type="STRING" id="1727163.AO498_04020"/>
<dbReference type="EMBL" id="CP012836">
    <property type="protein sequence ID" value="AMQ55558.1"/>
    <property type="molecule type" value="Genomic_DNA"/>
</dbReference>
<evidence type="ECO:0000259" key="3">
    <source>
        <dbReference type="PROSITE" id="PS51737"/>
    </source>
</evidence>
<dbReference type="PANTHER" id="PTHR30461">
    <property type="entry name" value="DNA-INVERTASE FROM LAMBDOID PROPHAGE"/>
    <property type="match status" value="1"/>
</dbReference>
<keyword evidence="1" id="KW-0175">Coiled coil</keyword>
<keyword evidence="5" id="KW-1185">Reference proteome</keyword>